<evidence type="ECO:0000313" key="2">
    <source>
        <dbReference type="EMBL" id="CAB3362234.1"/>
    </source>
</evidence>
<gene>
    <name evidence="2" type="ORF">CLODIP_2_CD04949</name>
</gene>
<dbReference type="AlphaFoldDB" id="A0A8S1C311"/>
<accession>A0A8S1C311</accession>
<evidence type="ECO:0000256" key="1">
    <source>
        <dbReference type="SAM" id="MobiDB-lite"/>
    </source>
</evidence>
<organism evidence="2 3">
    <name type="scientific">Cloeon dipterum</name>
    <dbReference type="NCBI Taxonomy" id="197152"/>
    <lineage>
        <taxon>Eukaryota</taxon>
        <taxon>Metazoa</taxon>
        <taxon>Ecdysozoa</taxon>
        <taxon>Arthropoda</taxon>
        <taxon>Hexapoda</taxon>
        <taxon>Insecta</taxon>
        <taxon>Pterygota</taxon>
        <taxon>Palaeoptera</taxon>
        <taxon>Ephemeroptera</taxon>
        <taxon>Pisciforma</taxon>
        <taxon>Baetidae</taxon>
        <taxon>Cloeon</taxon>
    </lineage>
</organism>
<dbReference type="Proteomes" id="UP000494165">
    <property type="component" value="Unassembled WGS sequence"/>
</dbReference>
<feature type="region of interest" description="Disordered" evidence="1">
    <location>
        <begin position="89"/>
        <end position="110"/>
    </location>
</feature>
<sequence length="110" mass="12485">MENFMVLNIRDITEIYWDPEKRALEVELADKVQFTRANSSLELVTPDGEKIFVELQESGFGIHREQRNETDQDEKRGLGKLEGGIAEEISGTEKSDCSPPNAKKLKLDCD</sequence>
<proteinExistence type="predicted"/>
<dbReference type="EMBL" id="CADEPI010000008">
    <property type="protein sequence ID" value="CAB3362234.1"/>
    <property type="molecule type" value="Genomic_DNA"/>
</dbReference>
<reference evidence="2 3" key="1">
    <citation type="submission" date="2020-04" db="EMBL/GenBank/DDBJ databases">
        <authorList>
            <person name="Alioto T."/>
            <person name="Alioto T."/>
            <person name="Gomez Garrido J."/>
        </authorList>
    </citation>
    <scope>NUCLEOTIDE SEQUENCE [LARGE SCALE GENOMIC DNA]</scope>
</reference>
<protein>
    <submittedName>
        <fullName evidence="2">Uncharacterized protein</fullName>
    </submittedName>
</protein>
<name>A0A8S1C311_9INSE</name>
<evidence type="ECO:0000313" key="3">
    <source>
        <dbReference type="Proteomes" id="UP000494165"/>
    </source>
</evidence>
<comment type="caution">
    <text evidence="2">The sequence shown here is derived from an EMBL/GenBank/DDBJ whole genome shotgun (WGS) entry which is preliminary data.</text>
</comment>
<keyword evidence="3" id="KW-1185">Reference proteome</keyword>